<name>R0K5D8_EXST2</name>
<feature type="region of interest" description="Disordered" evidence="2">
    <location>
        <begin position="1"/>
        <end position="20"/>
    </location>
</feature>
<dbReference type="InterPro" id="IPR015034">
    <property type="entry name" value="Bles03"/>
</dbReference>
<dbReference type="eggNOG" id="ENOG502SG47">
    <property type="taxonomic scope" value="Eukaryota"/>
</dbReference>
<dbReference type="Proteomes" id="UP000016935">
    <property type="component" value="Unassembled WGS sequence"/>
</dbReference>
<dbReference type="AlphaFoldDB" id="R0K5D8"/>
<dbReference type="PANTHER" id="PTHR31977:SF1">
    <property type="entry name" value="UPF0696 PROTEIN C11ORF68"/>
    <property type="match status" value="1"/>
</dbReference>
<protein>
    <recommendedName>
        <fullName evidence="5">DUF1917-domain-containing protein</fullName>
    </recommendedName>
</protein>
<dbReference type="Gene3D" id="3.30.760.10">
    <property type="entry name" value="RNA Cap, Translation Initiation Factor Eif4e"/>
    <property type="match status" value="1"/>
</dbReference>
<dbReference type="RefSeq" id="XP_008029238.1">
    <property type="nucleotide sequence ID" value="XM_008031047.1"/>
</dbReference>
<dbReference type="EMBL" id="KB908833">
    <property type="protein sequence ID" value="EOA83557.1"/>
    <property type="molecule type" value="Genomic_DNA"/>
</dbReference>
<comment type="similarity">
    <text evidence="1">Belongs to the UPF0696 family.</text>
</comment>
<feature type="compositionally biased region" description="Polar residues" evidence="2">
    <location>
        <begin position="87"/>
        <end position="104"/>
    </location>
</feature>
<reference evidence="3 4" key="1">
    <citation type="journal article" date="2012" name="PLoS Pathog.">
        <title>Diverse lifestyles and strategies of plant pathogenesis encoded in the genomes of eighteen Dothideomycetes fungi.</title>
        <authorList>
            <person name="Ohm R.A."/>
            <person name="Feau N."/>
            <person name="Henrissat B."/>
            <person name="Schoch C.L."/>
            <person name="Horwitz B.A."/>
            <person name="Barry K.W."/>
            <person name="Condon B.J."/>
            <person name="Copeland A.C."/>
            <person name="Dhillon B."/>
            <person name="Glaser F."/>
            <person name="Hesse C.N."/>
            <person name="Kosti I."/>
            <person name="LaButti K."/>
            <person name="Lindquist E.A."/>
            <person name="Lucas S."/>
            <person name="Salamov A.A."/>
            <person name="Bradshaw R.E."/>
            <person name="Ciuffetti L."/>
            <person name="Hamelin R.C."/>
            <person name="Kema G.H.J."/>
            <person name="Lawrence C."/>
            <person name="Scott J.A."/>
            <person name="Spatafora J.W."/>
            <person name="Turgeon B.G."/>
            <person name="de Wit P.J.G.M."/>
            <person name="Zhong S."/>
            <person name="Goodwin S.B."/>
            <person name="Grigoriev I.V."/>
        </authorList>
    </citation>
    <scope>NUCLEOTIDE SEQUENCE [LARGE SCALE GENOMIC DNA]</scope>
    <source>
        <strain evidence="4">28A</strain>
    </source>
</reference>
<dbReference type="PANTHER" id="PTHR31977">
    <property type="entry name" value="UPF0696 PROTEIN C11ORF68"/>
    <property type="match status" value="1"/>
</dbReference>
<evidence type="ECO:0000256" key="2">
    <source>
        <dbReference type="SAM" id="MobiDB-lite"/>
    </source>
</evidence>
<evidence type="ECO:0000256" key="1">
    <source>
        <dbReference type="ARBA" id="ARBA00010568"/>
    </source>
</evidence>
<reference evidence="3 4" key="2">
    <citation type="journal article" date="2013" name="PLoS Genet.">
        <title>Comparative genome structure, secondary metabolite, and effector coding capacity across Cochliobolus pathogens.</title>
        <authorList>
            <person name="Condon B.J."/>
            <person name="Leng Y."/>
            <person name="Wu D."/>
            <person name="Bushley K.E."/>
            <person name="Ohm R.A."/>
            <person name="Otillar R."/>
            <person name="Martin J."/>
            <person name="Schackwitz W."/>
            <person name="Grimwood J."/>
            <person name="MohdZainudin N."/>
            <person name="Xue C."/>
            <person name="Wang R."/>
            <person name="Manning V.A."/>
            <person name="Dhillon B."/>
            <person name="Tu Z.J."/>
            <person name="Steffenson B.J."/>
            <person name="Salamov A."/>
            <person name="Sun H."/>
            <person name="Lowry S."/>
            <person name="LaButti K."/>
            <person name="Han J."/>
            <person name="Copeland A."/>
            <person name="Lindquist E."/>
            <person name="Barry K."/>
            <person name="Schmutz J."/>
            <person name="Baker S.E."/>
            <person name="Ciuffetti L.M."/>
            <person name="Grigoriev I.V."/>
            <person name="Zhong S."/>
            <person name="Turgeon B.G."/>
        </authorList>
    </citation>
    <scope>NUCLEOTIDE SEQUENCE [LARGE SCALE GENOMIC DNA]</scope>
    <source>
        <strain evidence="4">28A</strain>
    </source>
</reference>
<proteinExistence type="inferred from homology"/>
<gene>
    <name evidence="3" type="ORF">SETTUDRAFT_94415</name>
</gene>
<sequence>MAEEDTVNGSGWISDDSSFYGSDEEKQRLTELVGDIDASRFWRAHAKDINVIMMAARTQLLVKTTGIGIAKPPSSSDHDDASKSNRSKAGNSSTIREQASTMSGLNPKAVGQEDIAISGKRKREPSPGLELFNPLQGRPDAWQLGESVDEFVRRLPPVTTSVFTCPWIWAENPHRNPRDKSSCPRVGDFTTHGMKLLEQSLDNRREIQKASASQPKGMMTRQLNQESKSLQERIAILAKDTNVISGKWMLFLKPMDVTRVWKEIVAGVIDNRLGSSCKVATDDESEERLICVYTKNFQDTQDVLRVLQALVEMGLVSSEKAIYYKPDAYTYLDLRRENAAEYGLHASLYNSRSMLASSRVSQSAPKTQKQSVLDRYILS</sequence>
<dbReference type="OrthoDB" id="10067381at2759"/>
<feature type="region of interest" description="Disordered" evidence="2">
    <location>
        <begin position="69"/>
        <end position="136"/>
    </location>
</feature>
<feature type="compositionally biased region" description="Polar residues" evidence="2">
    <location>
        <begin position="7"/>
        <end position="20"/>
    </location>
</feature>
<keyword evidence="4" id="KW-1185">Reference proteome</keyword>
<evidence type="ECO:0000313" key="4">
    <source>
        <dbReference type="Proteomes" id="UP000016935"/>
    </source>
</evidence>
<evidence type="ECO:0008006" key="5">
    <source>
        <dbReference type="Google" id="ProtNLM"/>
    </source>
</evidence>
<evidence type="ECO:0000313" key="3">
    <source>
        <dbReference type="EMBL" id="EOA83557.1"/>
    </source>
</evidence>
<dbReference type="SUPFAM" id="SSF55418">
    <property type="entry name" value="eIF4e-like"/>
    <property type="match status" value="1"/>
</dbReference>
<dbReference type="Pfam" id="PF08939">
    <property type="entry name" value="Bles03"/>
    <property type="match status" value="1"/>
</dbReference>
<dbReference type="HOGENOM" id="CLU_051869_0_2_1"/>
<dbReference type="GeneID" id="19406104"/>
<dbReference type="InterPro" id="IPR023398">
    <property type="entry name" value="TIF_eIF4e-like"/>
</dbReference>
<accession>R0K5D8</accession>
<organism evidence="3 4">
    <name type="scientific">Exserohilum turcicum (strain 28A)</name>
    <name type="common">Northern leaf blight fungus</name>
    <name type="synonym">Setosphaeria turcica</name>
    <dbReference type="NCBI Taxonomy" id="671987"/>
    <lineage>
        <taxon>Eukaryota</taxon>
        <taxon>Fungi</taxon>
        <taxon>Dikarya</taxon>
        <taxon>Ascomycota</taxon>
        <taxon>Pezizomycotina</taxon>
        <taxon>Dothideomycetes</taxon>
        <taxon>Pleosporomycetidae</taxon>
        <taxon>Pleosporales</taxon>
        <taxon>Pleosporineae</taxon>
        <taxon>Pleosporaceae</taxon>
        <taxon>Exserohilum</taxon>
    </lineage>
</organism>